<evidence type="ECO:0000313" key="1">
    <source>
        <dbReference type="EMBL" id="OXY90295.1"/>
    </source>
</evidence>
<keyword evidence="2" id="KW-1185">Reference proteome</keyword>
<organism evidence="1 2">
    <name type="scientific">Streptomyces diastatochromogenes</name>
    <dbReference type="NCBI Taxonomy" id="42236"/>
    <lineage>
        <taxon>Bacteria</taxon>
        <taxon>Bacillati</taxon>
        <taxon>Actinomycetota</taxon>
        <taxon>Actinomycetes</taxon>
        <taxon>Kitasatosporales</taxon>
        <taxon>Streptomycetaceae</taxon>
        <taxon>Streptomyces</taxon>
    </lineage>
</organism>
<reference evidence="1 2" key="1">
    <citation type="submission" date="2016-07" db="EMBL/GenBank/DDBJ databases">
        <title>Draft genome of Streptomyces diastatochromogenes.</title>
        <authorList>
            <person name="Podduturi R."/>
            <person name="Lukassen M.B."/>
            <person name="Clausen N."/>
            <person name="Nielsen J.L."/>
            <person name="Jorgensen N.O."/>
        </authorList>
    </citation>
    <scope>NUCLEOTIDE SEQUENCE [LARGE SCALE GENOMIC DNA]</scope>
    <source>
        <strain evidence="1 2">DSM 40608</strain>
    </source>
</reference>
<dbReference type="AlphaFoldDB" id="A0A233S3P3"/>
<gene>
    <name evidence="1" type="ORF">BEK98_35435</name>
</gene>
<comment type="caution">
    <text evidence="1">The sequence shown here is derived from an EMBL/GenBank/DDBJ whole genome shotgun (WGS) entry which is preliminary data.</text>
</comment>
<sequence>MPTAVLTDRERTAVQAYLRLLHTVRAAFDGPVDGGRPVMVPPAVLAEADGALARAGLAGNEEEFFRLLRHWCPQE</sequence>
<dbReference type="RefSeq" id="WP_094220990.1">
    <property type="nucleotide sequence ID" value="NZ_MCGQ01000038.1"/>
</dbReference>
<dbReference type="EMBL" id="MCGQ01000038">
    <property type="protein sequence ID" value="OXY90295.1"/>
    <property type="molecule type" value="Genomic_DNA"/>
</dbReference>
<evidence type="ECO:0000313" key="2">
    <source>
        <dbReference type="Proteomes" id="UP000215483"/>
    </source>
</evidence>
<accession>A0A233S3P3</accession>
<protein>
    <submittedName>
        <fullName evidence="1">Uncharacterized protein</fullName>
    </submittedName>
</protein>
<dbReference type="Proteomes" id="UP000215483">
    <property type="component" value="Unassembled WGS sequence"/>
</dbReference>
<proteinExistence type="predicted"/>
<dbReference type="OrthoDB" id="4244294at2"/>
<name>A0A233S3P3_STRDA</name>